<accession>A0A6L3ZJG0</accession>
<comment type="caution">
    <text evidence="1">The sequence shown here is derived from an EMBL/GenBank/DDBJ whole genome shotgun (WGS) entry which is preliminary data.</text>
</comment>
<dbReference type="OrthoDB" id="6120799at2"/>
<dbReference type="Gene3D" id="3.40.30.10">
    <property type="entry name" value="Glutaredoxin"/>
    <property type="match status" value="1"/>
</dbReference>
<keyword evidence="2" id="KW-1185">Reference proteome</keyword>
<dbReference type="InterPro" id="IPR036249">
    <property type="entry name" value="Thioredoxin-like_sf"/>
</dbReference>
<dbReference type="SUPFAM" id="SSF52833">
    <property type="entry name" value="Thioredoxin-like"/>
    <property type="match status" value="1"/>
</dbReference>
<dbReference type="Proteomes" id="UP000484164">
    <property type="component" value="Unassembled WGS sequence"/>
</dbReference>
<name>A0A6L3ZJG0_9FLAO</name>
<sequence length="202" mass="22648">MDAKRLSEAFNTGWNYAEYRKMLSDLLADGKTTGPDQSEGMIEYAQLNNKRMDRGDKTVVIPAETVEALNAQSIREKWLVITEGWCGDASQIVPVLSKMEEAIDGIEVKFILRDENLDIMDAFQTNGTRSIPKVIRMNADTSEVLGSWGPRPAAMQAIVDDWKEKQDVPKSEMYARAHGAYAKDRGKETIRELTDALTEVMA</sequence>
<dbReference type="EMBL" id="WBVQ01000001">
    <property type="protein sequence ID" value="KAB2818011.1"/>
    <property type="molecule type" value="Genomic_DNA"/>
</dbReference>
<evidence type="ECO:0000313" key="1">
    <source>
        <dbReference type="EMBL" id="KAB2818011.1"/>
    </source>
</evidence>
<organism evidence="1 2">
    <name type="scientific">Phaeocystidibacter marisrubri</name>
    <dbReference type="NCBI Taxonomy" id="1577780"/>
    <lineage>
        <taxon>Bacteria</taxon>
        <taxon>Pseudomonadati</taxon>
        <taxon>Bacteroidota</taxon>
        <taxon>Flavobacteriia</taxon>
        <taxon>Flavobacteriales</taxon>
        <taxon>Phaeocystidibacteraceae</taxon>
        <taxon>Phaeocystidibacter</taxon>
    </lineage>
</organism>
<dbReference type="AlphaFoldDB" id="A0A6L3ZJG0"/>
<reference evidence="1 2" key="1">
    <citation type="submission" date="2019-10" db="EMBL/GenBank/DDBJ databases">
        <title>Genome sequence of Phaeocystidibacter marisrubri JCM30614 (type strain).</title>
        <authorList>
            <person name="Bowman J.P."/>
        </authorList>
    </citation>
    <scope>NUCLEOTIDE SEQUENCE [LARGE SCALE GENOMIC DNA]</scope>
    <source>
        <strain evidence="1 2">JCM 30614</strain>
    </source>
</reference>
<protein>
    <submittedName>
        <fullName evidence="1">Thioredoxin family protein</fullName>
    </submittedName>
</protein>
<dbReference type="RefSeq" id="WP_151692699.1">
    <property type="nucleotide sequence ID" value="NZ_BMGX01000002.1"/>
</dbReference>
<dbReference type="Pfam" id="PF14595">
    <property type="entry name" value="Thioredoxin_9"/>
    <property type="match status" value="1"/>
</dbReference>
<proteinExistence type="predicted"/>
<evidence type="ECO:0000313" key="2">
    <source>
        <dbReference type="Proteomes" id="UP000484164"/>
    </source>
</evidence>
<gene>
    <name evidence="1" type="ORF">F8C82_06295</name>
</gene>